<feature type="transmembrane region" description="Helical" evidence="2">
    <location>
        <begin position="174"/>
        <end position="193"/>
    </location>
</feature>
<feature type="transmembrane region" description="Helical" evidence="2">
    <location>
        <begin position="102"/>
        <end position="120"/>
    </location>
</feature>
<comment type="caution">
    <text evidence="3">The sequence shown here is derived from an EMBL/GenBank/DDBJ whole genome shotgun (WGS) entry which is preliminary data.</text>
</comment>
<accession>A0ABN2EIG0</accession>
<feature type="compositionally biased region" description="Polar residues" evidence="1">
    <location>
        <begin position="492"/>
        <end position="503"/>
    </location>
</feature>
<dbReference type="RefSeq" id="WP_344241657.1">
    <property type="nucleotide sequence ID" value="NZ_BAAAPH010000046.1"/>
</dbReference>
<feature type="transmembrane region" description="Helical" evidence="2">
    <location>
        <begin position="43"/>
        <end position="64"/>
    </location>
</feature>
<feature type="transmembrane region" description="Helical" evidence="2">
    <location>
        <begin position="350"/>
        <end position="367"/>
    </location>
</feature>
<sequence>MSEGITVWERLNPSAPATTATTTSNGEGDPQADRRRFWRRVHLLDLIAFIAWGYVISKVFLADWDRALVRKAFPNYEWVVNFRILLFIAVALVLLRVGKKGLGLLWIAYVIVWPIALISWRIPRFAYRKGSWNGVVALVHVLIGGIRGFKSALIGAGLAVLTLFFAVLPGRTPAVLSAITAFLVLIWYLYCAARSILAPGRFMRTQSKIVRRINPKTLAVNYKELAPLIEGGDALTPAQSDQFIQAAQSALLLHRSTHFWAYRINEYRKSPALMIYSVIAIVWLFIGCVVAFTFINLAIYQASPSSFVVAGDPLPVKFLYYSTVSMYAGEANIVQAVGGFAIVVKTLEAFLGPVIVVGLIATLILSYKHTRDDEAAQQAVNDIRGGAARFEAEFANIYKVTPDDALMYLQQMGRGMSGIFTFLFQSMPTDFDTGQAKPDPPDSTEVRQSDPAGSSVGSTVDEPGQEVEPSNSTSGPEATAAGAPSAEADESVGSQNGVDSRQP</sequence>
<proteinExistence type="predicted"/>
<keyword evidence="4" id="KW-1185">Reference proteome</keyword>
<keyword evidence="2" id="KW-0812">Transmembrane</keyword>
<keyword evidence="2" id="KW-1133">Transmembrane helix</keyword>
<keyword evidence="2" id="KW-0472">Membrane</keyword>
<feature type="region of interest" description="Disordered" evidence="1">
    <location>
        <begin position="431"/>
        <end position="503"/>
    </location>
</feature>
<name>A0ABN2EIG0_9ACTN</name>
<evidence type="ECO:0000313" key="4">
    <source>
        <dbReference type="Proteomes" id="UP001501705"/>
    </source>
</evidence>
<feature type="compositionally biased region" description="Low complexity" evidence="1">
    <location>
        <begin position="473"/>
        <end position="486"/>
    </location>
</feature>
<protein>
    <submittedName>
        <fullName evidence="3">Uncharacterized protein</fullName>
    </submittedName>
</protein>
<feature type="transmembrane region" description="Helical" evidence="2">
    <location>
        <begin position="151"/>
        <end position="168"/>
    </location>
</feature>
<dbReference type="Proteomes" id="UP001501705">
    <property type="component" value="Unassembled WGS sequence"/>
</dbReference>
<reference evidence="3 4" key="1">
    <citation type="journal article" date="2019" name="Int. J. Syst. Evol. Microbiol.">
        <title>The Global Catalogue of Microorganisms (GCM) 10K type strain sequencing project: providing services to taxonomists for standard genome sequencing and annotation.</title>
        <authorList>
            <consortium name="The Broad Institute Genomics Platform"/>
            <consortium name="The Broad Institute Genome Sequencing Center for Infectious Disease"/>
            <person name="Wu L."/>
            <person name="Ma J."/>
        </authorList>
    </citation>
    <scope>NUCLEOTIDE SEQUENCE [LARGE SCALE GENOMIC DNA]</scope>
    <source>
        <strain evidence="3 4">JCM 15572</strain>
    </source>
</reference>
<feature type="transmembrane region" description="Helical" evidence="2">
    <location>
        <begin position="76"/>
        <end position="95"/>
    </location>
</feature>
<evidence type="ECO:0000256" key="1">
    <source>
        <dbReference type="SAM" id="MobiDB-lite"/>
    </source>
</evidence>
<organism evidence="3 4">
    <name type="scientific">Kribbella hippodromi</name>
    <dbReference type="NCBI Taxonomy" id="434347"/>
    <lineage>
        <taxon>Bacteria</taxon>
        <taxon>Bacillati</taxon>
        <taxon>Actinomycetota</taxon>
        <taxon>Actinomycetes</taxon>
        <taxon>Propionibacteriales</taxon>
        <taxon>Kribbellaceae</taxon>
        <taxon>Kribbella</taxon>
    </lineage>
</organism>
<feature type="transmembrane region" description="Helical" evidence="2">
    <location>
        <begin position="273"/>
        <end position="299"/>
    </location>
</feature>
<evidence type="ECO:0000313" key="3">
    <source>
        <dbReference type="EMBL" id="GAA1608231.1"/>
    </source>
</evidence>
<dbReference type="EMBL" id="BAAAPH010000046">
    <property type="protein sequence ID" value="GAA1608231.1"/>
    <property type="molecule type" value="Genomic_DNA"/>
</dbReference>
<evidence type="ECO:0000256" key="2">
    <source>
        <dbReference type="SAM" id="Phobius"/>
    </source>
</evidence>
<gene>
    <name evidence="3" type="ORF">GCM10009804_75090</name>
</gene>
<feature type="transmembrane region" description="Helical" evidence="2">
    <location>
        <begin position="126"/>
        <end position="144"/>
    </location>
</feature>